<evidence type="ECO:0000313" key="4">
    <source>
        <dbReference type="Proteomes" id="UP001235269"/>
    </source>
</evidence>
<reference evidence="3 4" key="1">
    <citation type="submission" date="2023-07" db="EMBL/GenBank/DDBJ databases">
        <title>Genomic Encyclopedia of Type Strains, Phase IV (KMG-IV): sequencing the most valuable type-strain genomes for metagenomic binning, comparative biology and taxonomic classification.</title>
        <authorList>
            <person name="Goeker M."/>
        </authorList>
    </citation>
    <scope>NUCLEOTIDE SEQUENCE [LARGE SCALE GENOMIC DNA]</scope>
    <source>
        <strain evidence="3 4">DSM 100301</strain>
    </source>
</reference>
<dbReference type="EMBL" id="JAUSWH010000014">
    <property type="protein sequence ID" value="MDQ0457420.1"/>
    <property type="molecule type" value="Genomic_DNA"/>
</dbReference>
<dbReference type="Proteomes" id="UP001235269">
    <property type="component" value="Unassembled WGS sequence"/>
</dbReference>
<sequence>MFQRKLTPNQISKIEKQKERLRRERQRRGDELRRRIERLRRQVSEARRRRQRLLLLFLMAVLAIQESISSAFARSFSHRSDPIADASNWTPDPVNDFAPQDPNDDYCDGYSYTQWSKNLKERGICLSRKAERQKAWESDPSYHLFPRRYREWGYRPYIGQIMEELSAPYWRQDALTALKLLCPPGTHKYLTEAYATDPGDLRQCLATHDADIVHALQTRTILWEERKRREAEQARKAKNNKSYDDEKGFNP</sequence>
<evidence type="ECO:0000256" key="1">
    <source>
        <dbReference type="SAM" id="Coils"/>
    </source>
</evidence>
<keyword evidence="4" id="KW-1185">Reference proteome</keyword>
<gene>
    <name evidence="3" type="ORF">QO005_003776</name>
</gene>
<protein>
    <submittedName>
        <fullName evidence="3">Uncharacterized protein</fullName>
    </submittedName>
</protein>
<organism evidence="3 4">
    <name type="scientific">Rhizobium paknamense</name>
    <dbReference type="NCBI Taxonomy" id="1206817"/>
    <lineage>
        <taxon>Bacteria</taxon>
        <taxon>Pseudomonadati</taxon>
        <taxon>Pseudomonadota</taxon>
        <taxon>Alphaproteobacteria</taxon>
        <taxon>Hyphomicrobiales</taxon>
        <taxon>Rhizobiaceae</taxon>
        <taxon>Rhizobium/Agrobacterium group</taxon>
        <taxon>Rhizobium</taxon>
    </lineage>
</organism>
<accession>A0ABU0IGM2</accession>
<name>A0ABU0IGM2_9HYPH</name>
<evidence type="ECO:0000256" key="2">
    <source>
        <dbReference type="SAM" id="MobiDB-lite"/>
    </source>
</evidence>
<keyword evidence="1" id="KW-0175">Coiled coil</keyword>
<dbReference type="RefSeq" id="WP_307159595.1">
    <property type="nucleotide sequence ID" value="NZ_JAUSWH010000014.1"/>
</dbReference>
<evidence type="ECO:0000313" key="3">
    <source>
        <dbReference type="EMBL" id="MDQ0457420.1"/>
    </source>
</evidence>
<comment type="caution">
    <text evidence="3">The sequence shown here is derived from an EMBL/GenBank/DDBJ whole genome shotgun (WGS) entry which is preliminary data.</text>
</comment>
<feature type="region of interest" description="Disordered" evidence="2">
    <location>
        <begin position="228"/>
        <end position="251"/>
    </location>
</feature>
<feature type="coiled-coil region" evidence="1">
    <location>
        <begin position="11"/>
        <end position="56"/>
    </location>
</feature>
<proteinExistence type="predicted"/>